<comment type="caution">
    <text evidence="1">The sequence shown here is derived from an EMBL/GenBank/DDBJ whole genome shotgun (WGS) entry which is preliminary data.</text>
</comment>
<dbReference type="EMBL" id="BQNB010019960">
    <property type="protein sequence ID" value="GJT90839.1"/>
    <property type="molecule type" value="Genomic_DNA"/>
</dbReference>
<proteinExistence type="predicted"/>
<evidence type="ECO:0000313" key="2">
    <source>
        <dbReference type="Proteomes" id="UP001151760"/>
    </source>
</evidence>
<name>A0ABQ5HTW4_9ASTR</name>
<accession>A0ABQ5HTW4</accession>
<evidence type="ECO:0000313" key="1">
    <source>
        <dbReference type="EMBL" id="GJT90839.1"/>
    </source>
</evidence>
<keyword evidence="2" id="KW-1185">Reference proteome</keyword>
<organism evidence="1 2">
    <name type="scientific">Tanacetum coccineum</name>
    <dbReference type="NCBI Taxonomy" id="301880"/>
    <lineage>
        <taxon>Eukaryota</taxon>
        <taxon>Viridiplantae</taxon>
        <taxon>Streptophyta</taxon>
        <taxon>Embryophyta</taxon>
        <taxon>Tracheophyta</taxon>
        <taxon>Spermatophyta</taxon>
        <taxon>Magnoliopsida</taxon>
        <taxon>eudicotyledons</taxon>
        <taxon>Gunneridae</taxon>
        <taxon>Pentapetalae</taxon>
        <taxon>asterids</taxon>
        <taxon>campanulids</taxon>
        <taxon>Asterales</taxon>
        <taxon>Asteraceae</taxon>
        <taxon>Asteroideae</taxon>
        <taxon>Anthemideae</taxon>
        <taxon>Anthemidinae</taxon>
        <taxon>Tanacetum</taxon>
    </lineage>
</organism>
<reference evidence="1" key="2">
    <citation type="submission" date="2022-01" db="EMBL/GenBank/DDBJ databases">
        <authorList>
            <person name="Yamashiro T."/>
            <person name="Shiraishi A."/>
            <person name="Satake H."/>
            <person name="Nakayama K."/>
        </authorList>
    </citation>
    <scope>NUCLEOTIDE SEQUENCE</scope>
</reference>
<reference evidence="1" key="1">
    <citation type="journal article" date="2022" name="Int. J. Mol. Sci.">
        <title>Draft Genome of Tanacetum Coccineum: Genomic Comparison of Closely Related Tanacetum-Family Plants.</title>
        <authorList>
            <person name="Yamashiro T."/>
            <person name="Shiraishi A."/>
            <person name="Nakayama K."/>
            <person name="Satake H."/>
        </authorList>
    </citation>
    <scope>NUCLEOTIDE SEQUENCE</scope>
</reference>
<sequence>MVGRAGGVGGGGCGEALSRIVYKLKCVGCWGQGSLYDRGGERGPHGFGGALDLLRSDVVSQCFMVSLDYRHESGAYGLSMVCFVCEGEHMGCGGSVTIVISGGRIDSAVLCSYELVRYRIRSHIHRRGAYGTILITSSSSELAQADLPILQQGKISGAYELGFVFTLSLRVEHLRVFCPGEEGKARIYLAG</sequence>
<dbReference type="Proteomes" id="UP001151760">
    <property type="component" value="Unassembled WGS sequence"/>
</dbReference>
<protein>
    <submittedName>
        <fullName evidence="1">Uncharacterized protein</fullName>
    </submittedName>
</protein>
<gene>
    <name evidence="1" type="ORF">Tco_1079684</name>
</gene>